<dbReference type="Gene3D" id="2.70.130.10">
    <property type="entry name" value="Mannose-6-phosphate receptor binding domain"/>
    <property type="match status" value="1"/>
</dbReference>
<dbReference type="STRING" id="7897.ENSLACP00000019633"/>
<evidence type="ECO:0000256" key="2">
    <source>
        <dbReference type="ARBA" id="ARBA00007627"/>
    </source>
</evidence>
<comment type="subcellular location">
    <subcellularLocation>
        <location evidence="1">Cell membrane</location>
        <topology evidence="1">Single-pass type I membrane protein</topology>
    </subcellularLocation>
</comment>
<keyword evidence="4" id="KW-0732">Signal</keyword>
<dbReference type="InterPro" id="IPR056610">
    <property type="entry name" value="Elapor1/2_TNFR-like"/>
</dbReference>
<keyword evidence="3" id="KW-0472">Membrane</keyword>
<protein>
    <submittedName>
        <fullName evidence="8">Endosome-lysosome associated apoptosis and autophagy regulator 1</fullName>
    </submittedName>
</protein>
<keyword evidence="3" id="KW-1003">Cell membrane</keyword>
<dbReference type="SMART" id="SM01411">
    <property type="entry name" value="Ephrin_rec_like"/>
    <property type="match status" value="3"/>
</dbReference>
<dbReference type="Ensembl" id="ENSLACT00000019771.1">
    <property type="protein sequence ID" value="ENSLACP00000019633.1"/>
    <property type="gene ID" value="ENSLACG00000017265.1"/>
</dbReference>
<dbReference type="InterPro" id="IPR056608">
    <property type="entry name" value="Elapor1/2_GBD"/>
</dbReference>
<dbReference type="eggNOG" id="KOG1217">
    <property type="taxonomic scope" value="Eukaryota"/>
</dbReference>
<proteinExistence type="inferred from homology"/>
<comment type="similarity">
    <text evidence="2">Belongs to the ELAPOR family.</text>
</comment>
<evidence type="ECO:0000256" key="4">
    <source>
        <dbReference type="ARBA" id="ARBA00022729"/>
    </source>
</evidence>
<evidence type="ECO:0000313" key="9">
    <source>
        <dbReference type="Proteomes" id="UP000008672"/>
    </source>
</evidence>
<evidence type="ECO:0000256" key="1">
    <source>
        <dbReference type="ARBA" id="ARBA00004251"/>
    </source>
</evidence>
<reference evidence="9" key="1">
    <citation type="submission" date="2011-08" db="EMBL/GenBank/DDBJ databases">
        <title>The draft genome of Latimeria chalumnae.</title>
        <authorList>
            <person name="Di Palma F."/>
            <person name="Alfoldi J."/>
            <person name="Johnson J."/>
            <person name="Berlin A."/>
            <person name="Gnerre S."/>
            <person name="Jaffe D."/>
            <person name="MacCallum I."/>
            <person name="Young S."/>
            <person name="Walker B.J."/>
            <person name="Lander E."/>
            <person name="Lindblad-Toh K."/>
        </authorList>
    </citation>
    <scope>NUCLEOTIDE SEQUENCE [LARGE SCALE GENOMIC DNA]</scope>
    <source>
        <strain evidence="9">Wild caught</strain>
    </source>
</reference>
<dbReference type="SUPFAM" id="SSF50911">
    <property type="entry name" value="Mannose 6-phosphate receptor domain"/>
    <property type="match status" value="1"/>
</dbReference>
<dbReference type="OMA" id="NTAWEVA"/>
<dbReference type="InParanoid" id="H3BCL2"/>
<dbReference type="Proteomes" id="UP000008672">
    <property type="component" value="Unassembled WGS sequence"/>
</dbReference>
<dbReference type="InterPro" id="IPR009011">
    <property type="entry name" value="Man6P_isomerase_rcpt-bd_dom_sf"/>
</dbReference>
<dbReference type="Pfam" id="PF23031">
    <property type="entry name" value="GBD_ELAPOR1"/>
    <property type="match status" value="1"/>
</dbReference>
<dbReference type="FunCoup" id="H3BCL2">
    <property type="interactions" value="227"/>
</dbReference>
<accession>H3BCL2</accession>
<dbReference type="PROSITE" id="PS51914">
    <property type="entry name" value="MRH"/>
    <property type="match status" value="1"/>
</dbReference>
<dbReference type="EMBL" id="AFYH01013977">
    <property type="status" value="NOT_ANNOTATED_CDS"/>
    <property type="molecule type" value="Genomic_DNA"/>
</dbReference>
<gene>
    <name evidence="8" type="primary">ELAPOR1</name>
</gene>
<dbReference type="Gene3D" id="2.10.50.10">
    <property type="entry name" value="Tumor Necrosis Factor Receptor, subunit A, domain 2"/>
    <property type="match status" value="1"/>
</dbReference>
<dbReference type="InterPro" id="IPR056607">
    <property type="entry name" value="Elapor1/2_MRH"/>
</dbReference>
<evidence type="ECO:0000259" key="7">
    <source>
        <dbReference type="PROSITE" id="PS51914"/>
    </source>
</evidence>
<dbReference type="InterPro" id="IPR039181">
    <property type="entry name" value="Elapor1/2"/>
</dbReference>
<dbReference type="EMBL" id="AFYH01013976">
    <property type="status" value="NOT_ANNOTATED_CDS"/>
    <property type="molecule type" value="Genomic_DNA"/>
</dbReference>
<keyword evidence="6" id="KW-0325">Glycoprotein</keyword>
<dbReference type="InterPro" id="IPR009030">
    <property type="entry name" value="Growth_fac_rcpt_cys_sf"/>
</dbReference>
<feature type="domain" description="MRH" evidence="7">
    <location>
        <begin position="610"/>
        <end position="807"/>
    </location>
</feature>
<dbReference type="InterPro" id="IPR056609">
    <property type="entry name" value="Elapor1-like_3rd"/>
</dbReference>
<dbReference type="GO" id="GO:0000045">
    <property type="term" value="P:autophagosome assembly"/>
    <property type="evidence" value="ECO:0007669"/>
    <property type="project" value="TreeGrafter"/>
</dbReference>
<dbReference type="GO" id="GO:0005770">
    <property type="term" value="C:late endosome"/>
    <property type="evidence" value="ECO:0007669"/>
    <property type="project" value="TreeGrafter"/>
</dbReference>
<dbReference type="PANTHER" id="PTHR22727">
    <property type="entry name" value="PROTEIN CBG13728"/>
    <property type="match status" value="1"/>
</dbReference>
<dbReference type="HOGENOM" id="CLU_005066_0_0_1"/>
<dbReference type="InterPro" id="IPR044865">
    <property type="entry name" value="MRH_dom"/>
</dbReference>
<dbReference type="GO" id="GO:0005764">
    <property type="term" value="C:lysosome"/>
    <property type="evidence" value="ECO:0007669"/>
    <property type="project" value="TreeGrafter"/>
</dbReference>
<evidence type="ECO:0000256" key="6">
    <source>
        <dbReference type="ARBA" id="ARBA00023180"/>
    </source>
</evidence>
<reference evidence="8" key="2">
    <citation type="submission" date="2025-08" db="UniProtKB">
        <authorList>
            <consortium name="Ensembl"/>
        </authorList>
    </citation>
    <scope>IDENTIFICATION</scope>
</reference>
<sequence>LFVCFQSDYHFEYTECDSFSSRWRVAVPHTPGICTGLPDPVRGTKCSFSCKAGEFLDMKSQACTACGVATYSLGTGVRIDEWDELPPGFVNVATNLEMDEGWSESAENCTMSTWVARGDYIASNRDECTATLMYSVNLKQTGRVSFEYFYPDKNLFFEFFVQNDQCQSSETESRWMKSTDNGWEFHDVELSRGNNVLYWRTTGFSLASRAPKPVLLKNIDITGVAYTSECFPCKPGTFSNSSGSSVCQVCPRNTYSNKGAASCQGCNKQQYSELLEAGSGSCKDRPPCTDKDYFYTHTRCDADAQTQLMYKWIEPKICSEDINGAVKLPASGAKMPCPPCNPGFFKSNASACEPCPYGSYSNGSVCIKCPAQTEPVPKLEYKWWNTLPTNMETSVLFGGNHDNEGVIAGWEVAGDHIYTAAGISDNDYMILTLTVPGFRPPQSVAEDSENKEVAKITFVFETTCTTDCELYFMVGLCEIRSVPPQTFEDECGSLIAKLRPSKLLYALSSTKFVFQNREYTNDVAKIYSINVTNVINGVASYCRPCALGSSDSGSFCIPCPPGNYIDEDSSTCRECPVNTYLRVHHPYGKQACIPCGPGTQSNRVRTLCYNDCRFAYVQSDRTIQHDFSALENVTTFEIGPSFTPKGLQYFHQFNIGLCGNQGKKLAVCAENVTDVRMAGIGSAVTSFMCQSTIVPSDARGFKTVSSNPVNLADHLIGVTTEAALDNITSPVNLFPTENKGLSDVLFFYRSTDVTQSCSSGRATVVRMRCNPEKIGSGDISVPSKCPEGTCDGCTFHFLWETEEACPLCSVHDYHMIVSACNHGVK</sequence>
<dbReference type="Pfam" id="PF23087">
    <property type="entry name" value="MRH_ELAPOR1_9th"/>
    <property type="match status" value="1"/>
</dbReference>
<dbReference type="SUPFAM" id="SSF57184">
    <property type="entry name" value="Growth factor receptor domain"/>
    <property type="match status" value="2"/>
</dbReference>
<reference evidence="8" key="3">
    <citation type="submission" date="2025-09" db="UniProtKB">
        <authorList>
            <consortium name="Ensembl"/>
        </authorList>
    </citation>
    <scope>IDENTIFICATION</scope>
</reference>
<evidence type="ECO:0000313" key="8">
    <source>
        <dbReference type="Ensembl" id="ENSLACP00000019633.1"/>
    </source>
</evidence>
<dbReference type="Pfam" id="PF23032">
    <property type="entry name" value="GBD_ELAPOR1-like_3rd"/>
    <property type="match status" value="1"/>
</dbReference>
<dbReference type="GO" id="GO:0044090">
    <property type="term" value="P:positive regulation of vacuole organization"/>
    <property type="evidence" value="ECO:0007669"/>
    <property type="project" value="TreeGrafter"/>
</dbReference>
<dbReference type="Pfam" id="PF23091">
    <property type="entry name" value="TNFR_ELAPOR1_6th"/>
    <property type="match status" value="1"/>
</dbReference>
<keyword evidence="9" id="KW-1185">Reference proteome</keyword>
<organism evidence="8 9">
    <name type="scientific">Latimeria chalumnae</name>
    <name type="common">Coelacanth</name>
    <dbReference type="NCBI Taxonomy" id="7897"/>
    <lineage>
        <taxon>Eukaryota</taxon>
        <taxon>Metazoa</taxon>
        <taxon>Chordata</taxon>
        <taxon>Craniata</taxon>
        <taxon>Vertebrata</taxon>
        <taxon>Euteleostomi</taxon>
        <taxon>Coelacanthiformes</taxon>
        <taxon>Coelacanthidae</taxon>
        <taxon>Latimeria</taxon>
    </lineage>
</organism>
<evidence type="ECO:0000256" key="3">
    <source>
        <dbReference type="ARBA" id="ARBA00022475"/>
    </source>
</evidence>
<dbReference type="GO" id="GO:0005886">
    <property type="term" value="C:plasma membrane"/>
    <property type="evidence" value="ECO:0007669"/>
    <property type="project" value="UniProtKB-SubCell"/>
</dbReference>
<dbReference type="GO" id="GO:0005802">
    <property type="term" value="C:trans-Golgi network"/>
    <property type="evidence" value="ECO:0007669"/>
    <property type="project" value="TreeGrafter"/>
</dbReference>
<name>H3BCL2_LATCH</name>
<dbReference type="PANTHER" id="PTHR22727:SF13">
    <property type="entry name" value="ENDOSOME_LYSOSOME-ASSOCIATED APOPTOSIS AND AUTOPHAGY REGULATOR 1"/>
    <property type="match status" value="1"/>
</dbReference>
<dbReference type="GeneTree" id="ENSGT00940000156861"/>
<evidence type="ECO:0000256" key="5">
    <source>
        <dbReference type="ARBA" id="ARBA00023157"/>
    </source>
</evidence>
<dbReference type="GO" id="GO:0070062">
    <property type="term" value="C:extracellular exosome"/>
    <property type="evidence" value="ECO:0007669"/>
    <property type="project" value="TreeGrafter"/>
</dbReference>
<keyword evidence="5" id="KW-1015">Disulfide bond</keyword>
<dbReference type="AlphaFoldDB" id="H3BCL2"/>
<dbReference type="EMBL" id="AFYH01013975">
    <property type="status" value="NOT_ANNOTATED_CDS"/>
    <property type="molecule type" value="Genomic_DNA"/>
</dbReference>